<accession>A0A3P7JRI8</accession>
<dbReference type="Gene3D" id="3.10.290.60">
    <property type="entry name" value="Ubiquitin-activating enzyme E1, UFD domain"/>
    <property type="match status" value="1"/>
</dbReference>
<dbReference type="EMBL" id="UYYB01112617">
    <property type="protein sequence ID" value="VDM81384.1"/>
    <property type="molecule type" value="Genomic_DNA"/>
</dbReference>
<evidence type="ECO:0000313" key="6">
    <source>
        <dbReference type="Proteomes" id="UP000270094"/>
    </source>
</evidence>
<dbReference type="InterPro" id="IPR045886">
    <property type="entry name" value="ThiF/MoeB/HesA"/>
</dbReference>
<dbReference type="GO" id="GO:0006974">
    <property type="term" value="P:DNA damage response"/>
    <property type="evidence" value="ECO:0007669"/>
    <property type="project" value="TreeGrafter"/>
</dbReference>
<dbReference type="GO" id="GO:0005634">
    <property type="term" value="C:nucleus"/>
    <property type="evidence" value="ECO:0007669"/>
    <property type="project" value="TreeGrafter"/>
</dbReference>
<dbReference type="Pfam" id="PF09358">
    <property type="entry name" value="E1_UFD"/>
    <property type="match status" value="1"/>
</dbReference>
<dbReference type="SMART" id="SM00985">
    <property type="entry name" value="UBA_e1_C"/>
    <property type="match status" value="1"/>
</dbReference>
<dbReference type="Gene3D" id="1.10.10.2660">
    <property type="entry name" value="Ubiquitin-activating enzyme E1, SCCH domain"/>
    <property type="match status" value="1"/>
</dbReference>
<evidence type="ECO:0000256" key="3">
    <source>
        <dbReference type="ARBA" id="ARBA00022598"/>
    </source>
</evidence>
<evidence type="ECO:0000313" key="5">
    <source>
        <dbReference type="EMBL" id="VDM81384.1"/>
    </source>
</evidence>
<dbReference type="AlphaFoldDB" id="A0A3P7JRI8"/>
<dbReference type="Pfam" id="PF10585">
    <property type="entry name" value="UBA_E1_SCCH"/>
    <property type="match status" value="1"/>
</dbReference>
<dbReference type="InterPro" id="IPR018965">
    <property type="entry name" value="Ub-activating_enz_E1_C"/>
</dbReference>
<dbReference type="SUPFAM" id="SSF69572">
    <property type="entry name" value="Activating enzymes of the ubiquitin-like proteins"/>
    <property type="match status" value="1"/>
</dbReference>
<dbReference type="GO" id="GO:0004839">
    <property type="term" value="F:ubiquitin activating enzyme activity"/>
    <property type="evidence" value="ECO:0007669"/>
    <property type="project" value="TreeGrafter"/>
</dbReference>
<dbReference type="GO" id="GO:0006511">
    <property type="term" value="P:ubiquitin-dependent protein catabolic process"/>
    <property type="evidence" value="ECO:0007669"/>
    <property type="project" value="TreeGrafter"/>
</dbReference>
<evidence type="ECO:0000256" key="2">
    <source>
        <dbReference type="ARBA" id="ARBA00005673"/>
    </source>
</evidence>
<proteinExistence type="inferred from homology"/>
<dbReference type="PANTHER" id="PTHR10953:SF4">
    <property type="entry name" value="UBIQUITIN-ACTIVATING ENZYME E1 C-TERMINAL DOMAIN-CONTAINING PROTEIN"/>
    <property type="match status" value="1"/>
</dbReference>
<dbReference type="InterPro" id="IPR035985">
    <property type="entry name" value="Ubiquitin-activating_enz"/>
</dbReference>
<comment type="pathway">
    <text evidence="1">Protein modification; protein ubiquitination.</text>
</comment>
<dbReference type="FunFam" id="3.10.290.60:FF:000001">
    <property type="entry name" value="Ubiquitin-activating enzyme E1 2"/>
    <property type="match status" value="1"/>
</dbReference>
<protein>
    <recommendedName>
        <fullName evidence="4">Ubiquitin-activating enzyme E1 C-terminal domain-containing protein</fullName>
    </recommendedName>
</protein>
<gene>
    <name evidence="5" type="ORF">SVUK_LOCUS16382</name>
</gene>
<reference evidence="5 6" key="1">
    <citation type="submission" date="2018-11" db="EMBL/GenBank/DDBJ databases">
        <authorList>
            <consortium name="Pathogen Informatics"/>
        </authorList>
    </citation>
    <scope>NUCLEOTIDE SEQUENCE [LARGE SCALE GENOMIC DNA]</scope>
</reference>
<organism evidence="5 6">
    <name type="scientific">Strongylus vulgaris</name>
    <name type="common">Blood worm</name>
    <dbReference type="NCBI Taxonomy" id="40348"/>
    <lineage>
        <taxon>Eukaryota</taxon>
        <taxon>Metazoa</taxon>
        <taxon>Ecdysozoa</taxon>
        <taxon>Nematoda</taxon>
        <taxon>Chromadorea</taxon>
        <taxon>Rhabditida</taxon>
        <taxon>Rhabditina</taxon>
        <taxon>Rhabditomorpha</taxon>
        <taxon>Strongyloidea</taxon>
        <taxon>Strongylidae</taxon>
        <taxon>Strongylus</taxon>
    </lineage>
</organism>
<keyword evidence="3" id="KW-0436">Ligase</keyword>
<dbReference type="PANTHER" id="PTHR10953">
    <property type="entry name" value="UBIQUITIN-ACTIVATING ENZYME E1"/>
    <property type="match status" value="1"/>
</dbReference>
<dbReference type="InterPro" id="IPR042063">
    <property type="entry name" value="Ubi_acti_E1_SCCH"/>
</dbReference>
<dbReference type="GO" id="GO:0005737">
    <property type="term" value="C:cytoplasm"/>
    <property type="evidence" value="ECO:0007669"/>
    <property type="project" value="TreeGrafter"/>
</dbReference>
<dbReference type="InterPro" id="IPR019572">
    <property type="entry name" value="UBA_E1_SCCH"/>
</dbReference>
<feature type="domain" description="Ubiquitin-activating enzyme E1 C-terminal" evidence="4">
    <location>
        <begin position="182"/>
        <end position="308"/>
    </location>
</feature>
<dbReference type="OrthoDB" id="10252231at2759"/>
<keyword evidence="6" id="KW-1185">Reference proteome</keyword>
<dbReference type="UniPathway" id="UPA00143"/>
<dbReference type="InterPro" id="IPR038252">
    <property type="entry name" value="UBA_E1_C_sf"/>
</dbReference>
<comment type="similarity">
    <text evidence="2">Belongs to the ubiquitin-activating E1 family.</text>
</comment>
<sequence>MLYSFPPDQVTDQGAKFWSGTKRCPHMLEFDPAQEEHRNFVYAASILRAEVYGIKPILDVDLVMKIASSVQPPPFKPRANVKIAVTDAEAKENAEAEDAHDQNFFSVNSDTVLEQLKVKLARLNTKTIHKLNPIDFEKTKQIAGRIIPAIATTTATVAGLVCIELYKMIASEGLPKTPMNRFKNGFINLALPFFGFSEPIAAQVKKYNDNTFTLWDRLEIQGPKSLQEAVDWIENETGLEVTMLSSGVSLIYSFFMDAKKRAHRMPMDVKSVVEDVSKREVPKHQRSLVLEVMATDPNTDADVEVPYIRYVL</sequence>
<name>A0A3P7JRI8_STRVU</name>
<evidence type="ECO:0000256" key="1">
    <source>
        <dbReference type="ARBA" id="ARBA00004906"/>
    </source>
</evidence>
<evidence type="ECO:0000259" key="4">
    <source>
        <dbReference type="SMART" id="SM00985"/>
    </source>
</evidence>
<dbReference type="Proteomes" id="UP000270094">
    <property type="component" value="Unassembled WGS sequence"/>
</dbReference>